<dbReference type="Pfam" id="PF05938">
    <property type="entry name" value="Self-incomp_S1"/>
    <property type="match status" value="1"/>
</dbReference>
<evidence type="ECO:0000256" key="7">
    <source>
        <dbReference type="SAM" id="MobiDB-lite"/>
    </source>
</evidence>
<evidence type="ECO:0000256" key="3">
    <source>
        <dbReference type="ARBA" id="ARBA00022471"/>
    </source>
</evidence>
<accession>A0AA39RFD2</accession>
<evidence type="ECO:0000256" key="2">
    <source>
        <dbReference type="ARBA" id="ARBA00005581"/>
    </source>
</evidence>
<keyword evidence="5" id="KW-0732">Signal</keyword>
<reference evidence="8" key="1">
    <citation type="journal article" date="2022" name="Plant J.">
        <title>Strategies of tolerance reflected in two North American maple genomes.</title>
        <authorList>
            <person name="McEvoy S.L."/>
            <person name="Sezen U.U."/>
            <person name="Trouern-Trend A."/>
            <person name="McMahon S.M."/>
            <person name="Schaberg P.G."/>
            <person name="Yang J."/>
            <person name="Wegrzyn J.L."/>
            <person name="Swenson N.G."/>
        </authorList>
    </citation>
    <scope>NUCLEOTIDE SEQUENCE</scope>
    <source>
        <strain evidence="8">NS2018</strain>
    </source>
</reference>
<dbReference type="GO" id="GO:0005576">
    <property type="term" value="C:extracellular region"/>
    <property type="evidence" value="ECO:0007669"/>
    <property type="project" value="UniProtKB-SubCell"/>
</dbReference>
<comment type="subcellular location">
    <subcellularLocation>
        <location evidence="1 6">Secreted</location>
    </subcellularLocation>
</comment>
<dbReference type="InterPro" id="IPR010264">
    <property type="entry name" value="Self-incomp_S1"/>
</dbReference>
<dbReference type="PANTHER" id="PTHR31232">
    <property type="match status" value="1"/>
</dbReference>
<dbReference type="EMBL" id="JAUESC010000387">
    <property type="protein sequence ID" value="KAK0573053.1"/>
    <property type="molecule type" value="Genomic_DNA"/>
</dbReference>
<keyword evidence="9" id="KW-1185">Reference proteome</keyword>
<feature type="region of interest" description="Disordered" evidence="7">
    <location>
        <begin position="15"/>
        <end position="39"/>
    </location>
</feature>
<sequence length="198" mass="22516">MPLVDLNPQIAVKDSSMSGSWKRRARAHQGGRNLDRYGSSLGKNKATGFTANELEISKKQKYVSSSEDLVEASVEEGSAGKTTIFIKNNFHSNANSLYVHCRSKDDDIGEHWLDVGQTIAWSFHENAWSTTLFHCYAQWGNQKKYFNAYEYEGTTKNCCVDKGRVTWVLEENGLRAIETNPEKKPQDQDEELTKLNWD</sequence>
<dbReference type="Proteomes" id="UP001168877">
    <property type="component" value="Unassembled WGS sequence"/>
</dbReference>
<dbReference type="PANTHER" id="PTHR31232:SF156">
    <property type="entry name" value="PLANT SELF-INCOMPATIBILITY PROTEIN S1 FAMILY-RELATED"/>
    <property type="match status" value="1"/>
</dbReference>
<evidence type="ECO:0000256" key="1">
    <source>
        <dbReference type="ARBA" id="ARBA00004613"/>
    </source>
</evidence>
<keyword evidence="4 6" id="KW-0964">Secreted</keyword>
<evidence type="ECO:0000256" key="4">
    <source>
        <dbReference type="ARBA" id="ARBA00022525"/>
    </source>
</evidence>
<dbReference type="AlphaFoldDB" id="A0AA39RFD2"/>
<reference evidence="8" key="2">
    <citation type="submission" date="2023-06" db="EMBL/GenBank/DDBJ databases">
        <authorList>
            <person name="Swenson N.G."/>
            <person name="Wegrzyn J.L."/>
            <person name="Mcevoy S.L."/>
        </authorList>
    </citation>
    <scope>NUCLEOTIDE SEQUENCE</scope>
    <source>
        <strain evidence="8">NS2018</strain>
        <tissue evidence="8">Leaf</tissue>
    </source>
</reference>
<name>A0AA39RFD2_ACESA</name>
<proteinExistence type="inferred from homology"/>
<evidence type="ECO:0000256" key="5">
    <source>
        <dbReference type="ARBA" id="ARBA00022729"/>
    </source>
</evidence>
<gene>
    <name evidence="8" type="ORF">LWI29_002374</name>
</gene>
<organism evidence="8 9">
    <name type="scientific">Acer saccharum</name>
    <name type="common">Sugar maple</name>
    <dbReference type="NCBI Taxonomy" id="4024"/>
    <lineage>
        <taxon>Eukaryota</taxon>
        <taxon>Viridiplantae</taxon>
        <taxon>Streptophyta</taxon>
        <taxon>Embryophyta</taxon>
        <taxon>Tracheophyta</taxon>
        <taxon>Spermatophyta</taxon>
        <taxon>Magnoliopsida</taxon>
        <taxon>eudicotyledons</taxon>
        <taxon>Gunneridae</taxon>
        <taxon>Pentapetalae</taxon>
        <taxon>rosids</taxon>
        <taxon>malvids</taxon>
        <taxon>Sapindales</taxon>
        <taxon>Sapindaceae</taxon>
        <taxon>Hippocastanoideae</taxon>
        <taxon>Acereae</taxon>
        <taxon>Acer</taxon>
    </lineage>
</organism>
<evidence type="ECO:0000313" key="9">
    <source>
        <dbReference type="Proteomes" id="UP001168877"/>
    </source>
</evidence>
<comment type="similarity">
    <text evidence="2 6">Belongs to the plant self-incompatibility (S1) protein family.</text>
</comment>
<evidence type="ECO:0000256" key="6">
    <source>
        <dbReference type="RuleBase" id="RU367044"/>
    </source>
</evidence>
<comment type="caution">
    <text evidence="8">The sequence shown here is derived from an EMBL/GenBank/DDBJ whole genome shotgun (WGS) entry which is preliminary data.</text>
</comment>
<protein>
    <recommendedName>
        <fullName evidence="6">S-protein homolog</fullName>
    </recommendedName>
</protein>
<keyword evidence="3 6" id="KW-0713">Self-incompatibility</keyword>
<evidence type="ECO:0000313" key="8">
    <source>
        <dbReference type="EMBL" id="KAK0573053.1"/>
    </source>
</evidence>
<dbReference type="GO" id="GO:0060320">
    <property type="term" value="P:rejection of self pollen"/>
    <property type="evidence" value="ECO:0007669"/>
    <property type="project" value="UniProtKB-KW"/>
</dbReference>